<dbReference type="GO" id="GO:0009425">
    <property type="term" value="C:bacterial-type flagellum basal body"/>
    <property type="evidence" value="ECO:0007669"/>
    <property type="project" value="InterPro"/>
</dbReference>
<dbReference type="PANTHER" id="PTHR35091">
    <property type="entry name" value="FLAGELLAR PROTEIN FLIL"/>
    <property type="match status" value="1"/>
</dbReference>
<keyword evidence="7 10" id="KW-0283">Flagellar rotation</keyword>
<sequence length="189" mass="20474">MAEEQDILAELEAGEAEGGKGKFPLKMVIILVLVLALGGGGYFAYMNFFQQAEEETSAETPGDGSAAVGQGETSGQGTATGSAAKQQEPVGVMVPLEPFIVNLAGSQGKRFLKVTMTLELNDPGTRPEYNDNTEKIVDSILVLLSSKTFEEVYSVQGKFKLKDEITTRVNRFLLVGHVKDIYFTEFVIQ</sequence>
<evidence type="ECO:0000313" key="13">
    <source>
        <dbReference type="Proteomes" id="UP000594688"/>
    </source>
</evidence>
<name>A0A7T0BXH7_9BACT</name>
<evidence type="ECO:0000256" key="4">
    <source>
        <dbReference type="ARBA" id="ARBA00022475"/>
    </source>
</evidence>
<dbReference type="GO" id="GO:0006935">
    <property type="term" value="P:chemotaxis"/>
    <property type="evidence" value="ECO:0007669"/>
    <property type="project" value="UniProtKB-KW"/>
</dbReference>
<evidence type="ECO:0000256" key="9">
    <source>
        <dbReference type="ARBA" id="ARBA00023136"/>
    </source>
</evidence>
<evidence type="ECO:0000256" key="11">
    <source>
        <dbReference type="SAM" id="MobiDB-lite"/>
    </source>
</evidence>
<keyword evidence="8 10" id="KW-1133">Transmembrane helix</keyword>
<dbReference type="PANTHER" id="PTHR35091:SF2">
    <property type="entry name" value="FLAGELLAR PROTEIN FLIL"/>
    <property type="match status" value="1"/>
</dbReference>
<keyword evidence="6 10" id="KW-0812">Transmembrane</keyword>
<evidence type="ECO:0000256" key="7">
    <source>
        <dbReference type="ARBA" id="ARBA00022779"/>
    </source>
</evidence>
<evidence type="ECO:0000256" key="5">
    <source>
        <dbReference type="ARBA" id="ARBA00022500"/>
    </source>
</evidence>
<keyword evidence="5 10" id="KW-0145">Chemotaxis</keyword>
<proteinExistence type="inferred from homology"/>
<dbReference type="Proteomes" id="UP000594688">
    <property type="component" value="Chromosome"/>
</dbReference>
<comment type="similarity">
    <text evidence="3 10">Belongs to the FliL family.</text>
</comment>
<comment type="function">
    <text evidence="1 10">Controls the rotational direction of flagella during chemotaxis.</text>
</comment>
<dbReference type="KEGG" id="nli:G3M70_12890"/>
<dbReference type="EMBL" id="CP048685">
    <property type="protein sequence ID" value="QPJ62723.1"/>
    <property type="molecule type" value="Genomic_DNA"/>
</dbReference>
<dbReference type="GO" id="GO:0071978">
    <property type="term" value="P:bacterial-type flagellum-dependent swarming motility"/>
    <property type="evidence" value="ECO:0007669"/>
    <property type="project" value="TreeGrafter"/>
</dbReference>
<reference evidence="12 13" key="1">
    <citation type="submission" date="2020-02" db="EMBL/GenBank/DDBJ databases">
        <title>Genomic and physiological characterization of two novel Nitrospinaceae genera.</title>
        <authorList>
            <person name="Mueller A.J."/>
            <person name="Jung M.-Y."/>
            <person name="Strachan C.R."/>
            <person name="Herbold C.W."/>
            <person name="Kirkegaard R.H."/>
            <person name="Daims H."/>
        </authorList>
    </citation>
    <scope>NUCLEOTIDE SEQUENCE [LARGE SCALE GENOMIC DNA]</scope>
    <source>
        <strain evidence="12">EB</strain>
    </source>
</reference>
<organism evidence="12 13">
    <name type="scientific">Candidatus Nitronauta litoralis</name>
    <dbReference type="NCBI Taxonomy" id="2705533"/>
    <lineage>
        <taxon>Bacteria</taxon>
        <taxon>Pseudomonadati</taxon>
        <taxon>Nitrospinota/Tectimicrobiota group</taxon>
        <taxon>Nitrospinota</taxon>
        <taxon>Nitrospinia</taxon>
        <taxon>Nitrospinales</taxon>
        <taxon>Nitrospinaceae</taxon>
        <taxon>Candidatus Nitronauta</taxon>
    </lineage>
</organism>
<dbReference type="Pfam" id="PF03748">
    <property type="entry name" value="FliL"/>
    <property type="match status" value="1"/>
</dbReference>
<protein>
    <recommendedName>
        <fullName evidence="10">Flagellar protein FliL</fullName>
    </recommendedName>
</protein>
<keyword evidence="4 10" id="KW-1003">Cell membrane</keyword>
<evidence type="ECO:0000256" key="3">
    <source>
        <dbReference type="ARBA" id="ARBA00008281"/>
    </source>
</evidence>
<dbReference type="GO" id="GO:0005886">
    <property type="term" value="C:plasma membrane"/>
    <property type="evidence" value="ECO:0007669"/>
    <property type="project" value="UniProtKB-SubCell"/>
</dbReference>
<feature type="region of interest" description="Disordered" evidence="11">
    <location>
        <begin position="56"/>
        <end position="84"/>
    </location>
</feature>
<evidence type="ECO:0000256" key="10">
    <source>
        <dbReference type="RuleBase" id="RU364125"/>
    </source>
</evidence>
<evidence type="ECO:0000313" key="12">
    <source>
        <dbReference type="EMBL" id="QPJ62723.1"/>
    </source>
</evidence>
<evidence type="ECO:0000256" key="2">
    <source>
        <dbReference type="ARBA" id="ARBA00004162"/>
    </source>
</evidence>
<comment type="subcellular location">
    <subcellularLocation>
        <location evidence="2">Cell membrane</location>
        <topology evidence="2">Single-pass membrane protein</topology>
    </subcellularLocation>
</comment>
<dbReference type="AlphaFoldDB" id="A0A7T0BXH7"/>
<gene>
    <name evidence="12" type="ORF">G3M70_12890</name>
</gene>
<dbReference type="InterPro" id="IPR005503">
    <property type="entry name" value="FliL"/>
</dbReference>
<feature type="compositionally biased region" description="Polar residues" evidence="11">
    <location>
        <begin position="71"/>
        <end position="84"/>
    </location>
</feature>
<feature type="transmembrane region" description="Helical" evidence="10">
    <location>
        <begin position="27"/>
        <end position="45"/>
    </location>
</feature>
<evidence type="ECO:0000256" key="6">
    <source>
        <dbReference type="ARBA" id="ARBA00022692"/>
    </source>
</evidence>
<evidence type="ECO:0000256" key="1">
    <source>
        <dbReference type="ARBA" id="ARBA00002254"/>
    </source>
</evidence>
<keyword evidence="9 10" id="KW-0472">Membrane</keyword>
<accession>A0A7T0BXH7</accession>
<evidence type="ECO:0000256" key="8">
    <source>
        <dbReference type="ARBA" id="ARBA00022989"/>
    </source>
</evidence>